<feature type="domain" description="Fumarylacetoacetase-like C-terminal" evidence="2">
    <location>
        <begin position="28"/>
        <end position="216"/>
    </location>
</feature>
<dbReference type="Gene3D" id="3.90.850.10">
    <property type="entry name" value="Fumarylacetoacetase-like, C-terminal domain"/>
    <property type="match status" value="1"/>
</dbReference>
<dbReference type="PANTHER" id="PTHR11820:SF90">
    <property type="entry name" value="FLUTATHIONE S-TRANSFERASE"/>
    <property type="match status" value="1"/>
</dbReference>
<keyword evidence="3" id="KW-0670">Pyruvate</keyword>
<evidence type="ECO:0000313" key="4">
    <source>
        <dbReference type="Proteomes" id="UP000184074"/>
    </source>
</evidence>
<dbReference type="PANTHER" id="PTHR11820">
    <property type="entry name" value="ACYLPYRUVASE"/>
    <property type="match status" value="1"/>
</dbReference>
<gene>
    <name evidence="3" type="ORF">SAMN05444003_1176</name>
</gene>
<dbReference type="STRING" id="1508389.SAMN05444003_1176"/>
<dbReference type="AlphaFoldDB" id="A0A1M5N5K2"/>
<protein>
    <submittedName>
        <fullName evidence="3">Fumarylpyruvate hydrolase</fullName>
    </submittedName>
</protein>
<dbReference type="EMBL" id="FQXB01000001">
    <property type="protein sequence ID" value="SHG84273.1"/>
    <property type="molecule type" value="Genomic_DNA"/>
</dbReference>
<dbReference type="Proteomes" id="UP000184074">
    <property type="component" value="Unassembled WGS sequence"/>
</dbReference>
<proteinExistence type="predicted"/>
<organism evidence="3 4">
    <name type="scientific">Cognatiyoonia sediminum</name>
    <dbReference type="NCBI Taxonomy" id="1508389"/>
    <lineage>
        <taxon>Bacteria</taxon>
        <taxon>Pseudomonadati</taxon>
        <taxon>Pseudomonadota</taxon>
        <taxon>Alphaproteobacteria</taxon>
        <taxon>Rhodobacterales</taxon>
        <taxon>Paracoccaceae</taxon>
        <taxon>Cognatiyoonia</taxon>
    </lineage>
</organism>
<dbReference type="InterPro" id="IPR036663">
    <property type="entry name" value="Fumarylacetoacetase_C_sf"/>
</dbReference>
<keyword evidence="1" id="KW-0479">Metal-binding</keyword>
<keyword evidence="4" id="KW-1185">Reference proteome</keyword>
<dbReference type="GO" id="GO:0018773">
    <property type="term" value="F:acetylpyruvate hydrolase activity"/>
    <property type="evidence" value="ECO:0007669"/>
    <property type="project" value="TreeGrafter"/>
</dbReference>
<dbReference type="SUPFAM" id="SSF56529">
    <property type="entry name" value="FAH"/>
    <property type="match status" value="1"/>
</dbReference>
<evidence type="ECO:0000259" key="2">
    <source>
        <dbReference type="Pfam" id="PF01557"/>
    </source>
</evidence>
<reference evidence="3 4" key="1">
    <citation type="submission" date="2016-11" db="EMBL/GenBank/DDBJ databases">
        <authorList>
            <person name="Jaros S."/>
            <person name="Januszkiewicz K."/>
            <person name="Wedrychowicz H."/>
        </authorList>
    </citation>
    <scope>NUCLEOTIDE SEQUENCE [LARGE SCALE GENOMIC DNA]</scope>
    <source>
        <strain evidence="3 4">DSM 28715</strain>
    </source>
</reference>
<evidence type="ECO:0000313" key="3">
    <source>
        <dbReference type="EMBL" id="SHG84273.1"/>
    </source>
</evidence>
<sequence length="219" mass="23517">MSPTVFPPTPTPLVPVVSRAEMFPVGRIFCVGRNYAAHAAEMGNTVDRSAPFYFTKSPASVVLSGLEIPFPSMTSDLHHEMELAVYYGEDGIFGYGCSLDLTRRDLQAKAKEKAKPWSVAKDFENSAVLGAITEAGDVGSIGAQSIQLHVNGEIRQDASLAEMIHDVPAILSDLSQYYQLQAGDVILTGTPAGVGPLFRGDHAVGRIEGLEPVEIRIQS</sequence>
<dbReference type="Pfam" id="PF01557">
    <property type="entry name" value="FAA_hydrolase"/>
    <property type="match status" value="1"/>
</dbReference>
<accession>A0A1M5N5K2</accession>
<name>A0A1M5N5K2_9RHOB</name>
<keyword evidence="3" id="KW-0378">Hydrolase</keyword>
<dbReference type="InterPro" id="IPR011234">
    <property type="entry name" value="Fumarylacetoacetase-like_C"/>
</dbReference>
<dbReference type="GO" id="GO:0046872">
    <property type="term" value="F:metal ion binding"/>
    <property type="evidence" value="ECO:0007669"/>
    <property type="project" value="UniProtKB-KW"/>
</dbReference>
<dbReference type="RefSeq" id="WP_072899895.1">
    <property type="nucleotide sequence ID" value="NZ_FQXB01000001.1"/>
</dbReference>
<evidence type="ECO:0000256" key="1">
    <source>
        <dbReference type="ARBA" id="ARBA00022723"/>
    </source>
</evidence>